<keyword evidence="2" id="KW-0560">Oxidoreductase</keyword>
<dbReference type="PRINTS" id="PR00359">
    <property type="entry name" value="BP450"/>
</dbReference>
<keyword evidence="2" id="KW-0349">Heme</keyword>
<reference evidence="3 4" key="1">
    <citation type="submission" date="2019-06" db="EMBL/GenBank/DDBJ databases">
        <title>Sequencing the genomes of 1000 actinobacteria strains.</title>
        <authorList>
            <person name="Klenk H.-P."/>
        </authorList>
    </citation>
    <scope>NUCLEOTIDE SEQUENCE [LARGE SCALE GENOMIC DNA]</scope>
    <source>
        <strain evidence="3 4">DSM 21776</strain>
    </source>
</reference>
<evidence type="ECO:0000313" key="3">
    <source>
        <dbReference type="EMBL" id="TQN45050.1"/>
    </source>
</evidence>
<dbReference type="GO" id="GO:0016705">
    <property type="term" value="F:oxidoreductase activity, acting on paired donors, with incorporation or reduction of molecular oxygen"/>
    <property type="evidence" value="ECO:0007669"/>
    <property type="project" value="InterPro"/>
</dbReference>
<name>A0A543PLV1_9MICO</name>
<dbReference type="SUPFAM" id="SSF48264">
    <property type="entry name" value="Cytochrome P450"/>
    <property type="match status" value="1"/>
</dbReference>
<protein>
    <submittedName>
        <fullName evidence="3">Cytochrome P450</fullName>
    </submittedName>
</protein>
<keyword evidence="2" id="KW-0503">Monooxygenase</keyword>
<evidence type="ECO:0000313" key="4">
    <source>
        <dbReference type="Proteomes" id="UP000320085"/>
    </source>
</evidence>
<dbReference type="PANTHER" id="PTHR46696">
    <property type="entry name" value="P450, PUTATIVE (EUROFUNG)-RELATED"/>
    <property type="match status" value="1"/>
</dbReference>
<dbReference type="GO" id="GO:0004497">
    <property type="term" value="F:monooxygenase activity"/>
    <property type="evidence" value="ECO:0007669"/>
    <property type="project" value="UniProtKB-KW"/>
</dbReference>
<sequence>MADLAAVTAQLHDPSTYVDDVPYAVLADLRREHGIVWVGEPEQAGWPEGPGYWLVLRHADVSRVLRDPRTYSSHLGGTQIRDPATPADLAYVRRMMLNMDPPEHSRIRRMLARSFTPRAVAALEDQFAGHARRIVDRMLAGPREVDAARDVAADLPLLTLADVLGVPQQDRGLLYDWSNRVIGWQDPDYAISATFDPERGTDIARSAIALRPAPDRQGRMPDPRTRAGMPDLYAYAASLGERKRELPEGDVMSILMAQRDDGAGGDGHVSIEEFENLFWLFAVAGNETLRNGIPGGLVALLGHPETQRRLRAEPDGIPAAVEEMLRWWTPVMVFRRTATRDTEIAGQRVAAGDKVVVSFASANRDEDVFDRPDDFDVDRDARAHLAFGHGPHFCLGAHLARVQMRALFTELLGRTSWIEPAGEPVRLRSNFQRGVKRLPVRWTP</sequence>
<keyword evidence="2" id="KW-0408">Iron</keyword>
<dbReference type="GO" id="GO:0005506">
    <property type="term" value="F:iron ion binding"/>
    <property type="evidence" value="ECO:0007669"/>
    <property type="project" value="InterPro"/>
</dbReference>
<dbReference type="Pfam" id="PF00067">
    <property type="entry name" value="p450"/>
    <property type="match status" value="1"/>
</dbReference>
<dbReference type="GO" id="GO:0020037">
    <property type="term" value="F:heme binding"/>
    <property type="evidence" value="ECO:0007669"/>
    <property type="project" value="InterPro"/>
</dbReference>
<dbReference type="InterPro" id="IPR017972">
    <property type="entry name" value="Cyt_P450_CS"/>
</dbReference>
<dbReference type="InterPro" id="IPR002397">
    <property type="entry name" value="Cyt_P450_B"/>
</dbReference>
<organism evidence="3 4">
    <name type="scientific">Humibacillus xanthopallidus</name>
    <dbReference type="NCBI Taxonomy" id="412689"/>
    <lineage>
        <taxon>Bacteria</taxon>
        <taxon>Bacillati</taxon>
        <taxon>Actinomycetota</taxon>
        <taxon>Actinomycetes</taxon>
        <taxon>Micrococcales</taxon>
        <taxon>Intrasporangiaceae</taxon>
        <taxon>Humibacillus</taxon>
    </lineage>
</organism>
<comment type="similarity">
    <text evidence="1 2">Belongs to the cytochrome P450 family.</text>
</comment>
<dbReference type="PROSITE" id="PS00086">
    <property type="entry name" value="CYTOCHROME_P450"/>
    <property type="match status" value="1"/>
</dbReference>
<dbReference type="RefSeq" id="WP_141824330.1">
    <property type="nucleotide sequence ID" value="NZ_BAAAQC010000009.1"/>
</dbReference>
<dbReference type="PANTHER" id="PTHR46696:SF1">
    <property type="entry name" value="CYTOCHROME P450 YJIB-RELATED"/>
    <property type="match status" value="1"/>
</dbReference>
<evidence type="ECO:0000256" key="1">
    <source>
        <dbReference type="ARBA" id="ARBA00010617"/>
    </source>
</evidence>
<dbReference type="AlphaFoldDB" id="A0A543PLV1"/>
<comment type="caution">
    <text evidence="3">The sequence shown here is derived from an EMBL/GenBank/DDBJ whole genome shotgun (WGS) entry which is preliminary data.</text>
</comment>
<accession>A0A543PLV1</accession>
<dbReference type="CDD" id="cd11033">
    <property type="entry name" value="CYP142-like"/>
    <property type="match status" value="1"/>
</dbReference>
<dbReference type="Proteomes" id="UP000320085">
    <property type="component" value="Unassembled WGS sequence"/>
</dbReference>
<dbReference type="EMBL" id="VFQF01000003">
    <property type="protein sequence ID" value="TQN45050.1"/>
    <property type="molecule type" value="Genomic_DNA"/>
</dbReference>
<dbReference type="Gene3D" id="1.10.630.10">
    <property type="entry name" value="Cytochrome P450"/>
    <property type="match status" value="1"/>
</dbReference>
<proteinExistence type="inferred from homology"/>
<dbReference type="InterPro" id="IPR036396">
    <property type="entry name" value="Cyt_P450_sf"/>
</dbReference>
<dbReference type="OrthoDB" id="502624at2"/>
<dbReference type="InterPro" id="IPR001128">
    <property type="entry name" value="Cyt_P450"/>
</dbReference>
<evidence type="ECO:0000256" key="2">
    <source>
        <dbReference type="RuleBase" id="RU000461"/>
    </source>
</evidence>
<keyword evidence="2" id="KW-0479">Metal-binding</keyword>
<gene>
    <name evidence="3" type="ORF">FHX52_4277</name>
</gene>